<protein>
    <submittedName>
        <fullName evidence="2">Uncharacterized protein</fullName>
    </submittedName>
</protein>
<gene>
    <name evidence="2" type="ORF">IV203_027031</name>
</gene>
<proteinExistence type="predicted"/>
<evidence type="ECO:0000313" key="2">
    <source>
        <dbReference type="EMBL" id="KAG7363670.1"/>
    </source>
</evidence>
<feature type="compositionally biased region" description="Polar residues" evidence="1">
    <location>
        <begin position="71"/>
        <end position="98"/>
    </location>
</feature>
<dbReference type="AlphaFoldDB" id="A0A9K3PY74"/>
<dbReference type="EMBL" id="JAGRRH010000010">
    <property type="protein sequence ID" value="KAG7363670.1"/>
    <property type="molecule type" value="Genomic_DNA"/>
</dbReference>
<dbReference type="Proteomes" id="UP000693970">
    <property type="component" value="Unassembled WGS sequence"/>
</dbReference>
<evidence type="ECO:0000256" key="1">
    <source>
        <dbReference type="SAM" id="MobiDB-lite"/>
    </source>
</evidence>
<organism evidence="2 3">
    <name type="scientific">Nitzschia inconspicua</name>
    <dbReference type="NCBI Taxonomy" id="303405"/>
    <lineage>
        <taxon>Eukaryota</taxon>
        <taxon>Sar</taxon>
        <taxon>Stramenopiles</taxon>
        <taxon>Ochrophyta</taxon>
        <taxon>Bacillariophyta</taxon>
        <taxon>Bacillariophyceae</taxon>
        <taxon>Bacillariophycidae</taxon>
        <taxon>Bacillariales</taxon>
        <taxon>Bacillariaceae</taxon>
        <taxon>Nitzschia</taxon>
    </lineage>
</organism>
<evidence type="ECO:0000313" key="3">
    <source>
        <dbReference type="Proteomes" id="UP000693970"/>
    </source>
</evidence>
<reference evidence="2" key="1">
    <citation type="journal article" date="2021" name="Sci. Rep.">
        <title>Diploid genomic architecture of Nitzschia inconspicua, an elite biomass production diatom.</title>
        <authorList>
            <person name="Oliver A."/>
            <person name="Podell S."/>
            <person name="Pinowska A."/>
            <person name="Traller J.C."/>
            <person name="Smith S.R."/>
            <person name="McClure R."/>
            <person name="Beliaev A."/>
            <person name="Bohutskyi P."/>
            <person name="Hill E.A."/>
            <person name="Rabines A."/>
            <person name="Zheng H."/>
            <person name="Allen L.Z."/>
            <person name="Kuo A."/>
            <person name="Grigoriev I.V."/>
            <person name="Allen A.E."/>
            <person name="Hazlebeck D."/>
            <person name="Allen E.E."/>
        </authorList>
    </citation>
    <scope>NUCLEOTIDE SEQUENCE</scope>
    <source>
        <strain evidence="2">Hildebrandi</strain>
    </source>
</reference>
<name>A0A9K3PY74_9STRA</name>
<feature type="region of interest" description="Disordered" evidence="1">
    <location>
        <begin position="69"/>
        <end position="122"/>
    </location>
</feature>
<accession>A0A9K3PY74</accession>
<reference evidence="2" key="2">
    <citation type="submission" date="2021-04" db="EMBL/GenBank/DDBJ databases">
        <authorList>
            <person name="Podell S."/>
        </authorList>
    </citation>
    <scope>NUCLEOTIDE SEQUENCE</scope>
    <source>
        <strain evidence="2">Hildebrandi</strain>
    </source>
</reference>
<comment type="caution">
    <text evidence="2">The sequence shown here is derived from an EMBL/GenBank/DDBJ whole genome shotgun (WGS) entry which is preliminary data.</text>
</comment>
<sequence>MPLVQQLCVLLLPESIKTIISAMWEGPDYTNFYNEIGEEEVPFFFSRHQNGQYSAMAVAEFGFPNDAVLPSNESHGNLTSDETPLISQETNTAGTQSKRPAVILPSPKKRPRILSQQTPSLS</sequence>
<keyword evidence="3" id="KW-1185">Reference proteome</keyword>